<accession>A0A1R2CEY3</accession>
<evidence type="ECO:0000256" key="3">
    <source>
        <dbReference type="ARBA" id="ARBA00022691"/>
    </source>
</evidence>
<organism evidence="5 6">
    <name type="scientific">Stentor coeruleus</name>
    <dbReference type="NCBI Taxonomy" id="5963"/>
    <lineage>
        <taxon>Eukaryota</taxon>
        <taxon>Sar</taxon>
        <taxon>Alveolata</taxon>
        <taxon>Ciliophora</taxon>
        <taxon>Postciliodesmatophora</taxon>
        <taxon>Heterotrichea</taxon>
        <taxon>Heterotrichida</taxon>
        <taxon>Stentoridae</taxon>
        <taxon>Stentor</taxon>
    </lineage>
</organism>
<evidence type="ECO:0000256" key="1">
    <source>
        <dbReference type="ARBA" id="ARBA00022603"/>
    </source>
</evidence>
<dbReference type="Gene3D" id="3.90.1410.10">
    <property type="entry name" value="set domain protein methyltransferase, domain 1"/>
    <property type="match status" value="2"/>
</dbReference>
<evidence type="ECO:0000313" key="5">
    <source>
        <dbReference type="EMBL" id="OMJ87588.1"/>
    </source>
</evidence>
<dbReference type="InterPro" id="IPR050600">
    <property type="entry name" value="SETD3_SETD6_MTase"/>
</dbReference>
<dbReference type="SUPFAM" id="SSF81822">
    <property type="entry name" value="RuBisCo LSMT C-terminal, substrate-binding domain"/>
    <property type="match status" value="1"/>
</dbReference>
<dbReference type="PANTHER" id="PTHR13271">
    <property type="entry name" value="UNCHARACTERIZED PUTATIVE METHYLTRANSFERASE"/>
    <property type="match status" value="1"/>
</dbReference>
<keyword evidence="2" id="KW-0808">Transferase</keyword>
<proteinExistence type="predicted"/>
<dbReference type="GO" id="GO:0016279">
    <property type="term" value="F:protein-lysine N-methyltransferase activity"/>
    <property type="evidence" value="ECO:0007669"/>
    <property type="project" value="TreeGrafter"/>
</dbReference>
<dbReference type="OrthoDB" id="290386at2759"/>
<gene>
    <name evidence="5" type="ORF">SteCoe_10678</name>
</gene>
<dbReference type="AlphaFoldDB" id="A0A1R2CEY3"/>
<dbReference type="InterPro" id="IPR036464">
    <property type="entry name" value="Rubisco_LSMT_subst-bd_sf"/>
</dbReference>
<dbReference type="CDD" id="cd10527">
    <property type="entry name" value="SET_LSMT"/>
    <property type="match status" value="1"/>
</dbReference>
<keyword evidence="1" id="KW-0489">Methyltransferase</keyword>
<dbReference type="SUPFAM" id="SSF82199">
    <property type="entry name" value="SET domain"/>
    <property type="match status" value="2"/>
</dbReference>
<feature type="domain" description="Rubisco LSMT substrate-binding" evidence="4">
    <location>
        <begin position="431"/>
        <end position="488"/>
    </location>
</feature>
<dbReference type="GO" id="GO:0032259">
    <property type="term" value="P:methylation"/>
    <property type="evidence" value="ECO:0007669"/>
    <property type="project" value="UniProtKB-KW"/>
</dbReference>
<evidence type="ECO:0000259" key="4">
    <source>
        <dbReference type="Pfam" id="PF09273"/>
    </source>
</evidence>
<sequence length="545" mass="63046">MSSSPQAEGELIPADEKTTAVYDWALSKGLKLNPKLEYPVIFPPGYDGMRTKEDIIPGEDILSAPNELMFSTKLMNCPELEPLYKSHPNLFSLPDKGHEDYRMIAYFAYEQSKYQNSFWYPYLNFLPKEVETIIDWSDADLSELQDEDFEYDSKFRRDRDFKGNTELAEVLKTHPELFDLSLLTVENLNWIWKILCTRSYGRCIPYNSLIPIADLFNHSNVNTIYYYSPEDQKPPDFDTDELIVDYDDTDDSLNEKTKVLIMASMKLVRLGLPAAKDIPEEFKGKYDEILHQARVEDSQSFVKKMNYATKQAEYGSVPEEPDYRFKISCSKFETIKAGKQVFIPYGKYSNRQLLTNYGFVLENNHYNYARISIPLGDFLNPQQLSRLSGGFSPTLPTVFKLKHHELAGDLLKVFRALNWNIHIHSSAGYLNPLEFDLEILALDKMILALNKIVYAYPTNLKEDEEILKNAHGKMYFAVLYRIGVKRILIMQIRFAEYAKELVERARSGEGLSSLIENTGEGEFYVEMEKVQKAVNGYIKSLMEFR</sequence>
<dbReference type="InterPro" id="IPR046341">
    <property type="entry name" value="SET_dom_sf"/>
</dbReference>
<dbReference type="Pfam" id="PF09273">
    <property type="entry name" value="Rubis-subs-bind"/>
    <property type="match status" value="1"/>
</dbReference>
<protein>
    <recommendedName>
        <fullName evidence="4">Rubisco LSMT substrate-binding domain-containing protein</fullName>
    </recommendedName>
</protein>
<dbReference type="EMBL" id="MPUH01000173">
    <property type="protein sequence ID" value="OMJ87588.1"/>
    <property type="molecule type" value="Genomic_DNA"/>
</dbReference>
<comment type="caution">
    <text evidence="5">The sequence shown here is derived from an EMBL/GenBank/DDBJ whole genome shotgun (WGS) entry which is preliminary data.</text>
</comment>
<reference evidence="5 6" key="1">
    <citation type="submission" date="2016-11" db="EMBL/GenBank/DDBJ databases">
        <title>The macronuclear genome of Stentor coeruleus: a giant cell with tiny introns.</title>
        <authorList>
            <person name="Slabodnick M."/>
            <person name="Ruby J.G."/>
            <person name="Reiff S.B."/>
            <person name="Swart E.C."/>
            <person name="Gosai S."/>
            <person name="Prabakaran S."/>
            <person name="Witkowska E."/>
            <person name="Larue G.E."/>
            <person name="Fisher S."/>
            <person name="Freeman R.M."/>
            <person name="Gunawardena J."/>
            <person name="Chu W."/>
            <person name="Stover N.A."/>
            <person name="Gregory B.D."/>
            <person name="Nowacki M."/>
            <person name="Derisi J."/>
            <person name="Roy S.W."/>
            <person name="Marshall W.F."/>
            <person name="Sood P."/>
        </authorList>
    </citation>
    <scope>NUCLEOTIDE SEQUENCE [LARGE SCALE GENOMIC DNA]</scope>
    <source>
        <strain evidence="5">WM001</strain>
    </source>
</reference>
<evidence type="ECO:0000256" key="2">
    <source>
        <dbReference type="ARBA" id="ARBA00022679"/>
    </source>
</evidence>
<dbReference type="InterPro" id="IPR015353">
    <property type="entry name" value="Rubisco_LSMT_subst-bd"/>
</dbReference>
<name>A0A1R2CEY3_9CILI</name>
<dbReference type="Proteomes" id="UP000187209">
    <property type="component" value="Unassembled WGS sequence"/>
</dbReference>
<dbReference type="Gene3D" id="3.90.1420.10">
    <property type="entry name" value="Rubisco LSMT, substrate-binding domain"/>
    <property type="match status" value="1"/>
</dbReference>
<keyword evidence="3" id="KW-0949">S-adenosyl-L-methionine</keyword>
<evidence type="ECO:0000313" key="6">
    <source>
        <dbReference type="Proteomes" id="UP000187209"/>
    </source>
</evidence>
<keyword evidence="6" id="KW-1185">Reference proteome</keyword>